<dbReference type="OrthoDB" id="6677380at2759"/>
<dbReference type="InterPro" id="IPR013083">
    <property type="entry name" value="Znf_RING/FYVE/PHD"/>
</dbReference>
<dbReference type="PANTHER" id="PTHR45877:SF2">
    <property type="entry name" value="E3 UBIQUITIN-PROTEIN LIGASE SINA-RELATED"/>
    <property type="match status" value="1"/>
</dbReference>
<gene>
    <name evidence="5" type="ORF">PHAECO_LOCUS8827</name>
</gene>
<dbReference type="GO" id="GO:0061630">
    <property type="term" value="F:ubiquitin protein ligase activity"/>
    <property type="evidence" value="ECO:0007669"/>
    <property type="project" value="TreeGrafter"/>
</dbReference>
<organism evidence="5 6">
    <name type="scientific">Phaedon cochleariae</name>
    <name type="common">Mustard beetle</name>
    <dbReference type="NCBI Taxonomy" id="80249"/>
    <lineage>
        <taxon>Eukaryota</taxon>
        <taxon>Metazoa</taxon>
        <taxon>Ecdysozoa</taxon>
        <taxon>Arthropoda</taxon>
        <taxon>Hexapoda</taxon>
        <taxon>Insecta</taxon>
        <taxon>Pterygota</taxon>
        <taxon>Neoptera</taxon>
        <taxon>Endopterygota</taxon>
        <taxon>Coleoptera</taxon>
        <taxon>Polyphaga</taxon>
        <taxon>Cucujiformia</taxon>
        <taxon>Chrysomeloidea</taxon>
        <taxon>Chrysomelidae</taxon>
        <taxon>Chrysomelinae</taxon>
        <taxon>Chrysomelini</taxon>
        <taxon>Phaedon</taxon>
    </lineage>
</organism>
<dbReference type="GO" id="GO:0008270">
    <property type="term" value="F:zinc ion binding"/>
    <property type="evidence" value="ECO:0007669"/>
    <property type="project" value="UniProtKB-KW"/>
</dbReference>
<proteinExistence type="predicted"/>
<dbReference type="PANTHER" id="PTHR45877">
    <property type="entry name" value="E3 UBIQUITIN-PROTEIN LIGASE SIAH2"/>
    <property type="match status" value="1"/>
</dbReference>
<reference evidence="5" key="2">
    <citation type="submission" date="2022-10" db="EMBL/GenBank/DDBJ databases">
        <authorList>
            <consortium name="ENA_rothamsted_submissions"/>
            <consortium name="culmorum"/>
            <person name="King R."/>
        </authorList>
    </citation>
    <scope>NUCLEOTIDE SEQUENCE</scope>
</reference>
<protein>
    <recommendedName>
        <fullName evidence="4">E3 ubiquitin-protein ligase Sina-like RING finger domain-containing protein</fullName>
    </recommendedName>
</protein>
<evidence type="ECO:0000313" key="5">
    <source>
        <dbReference type="EMBL" id="CAH1164228.1"/>
    </source>
</evidence>
<dbReference type="GO" id="GO:0043161">
    <property type="term" value="P:proteasome-mediated ubiquitin-dependent protein catabolic process"/>
    <property type="evidence" value="ECO:0007669"/>
    <property type="project" value="TreeGrafter"/>
</dbReference>
<keyword evidence="6" id="KW-1185">Reference proteome</keyword>
<evidence type="ECO:0000256" key="2">
    <source>
        <dbReference type="ARBA" id="ARBA00022771"/>
    </source>
</evidence>
<dbReference type="InterPro" id="IPR004162">
    <property type="entry name" value="SINA-like_animal"/>
</dbReference>
<sequence length="377" mass="43726">MATVALLENEVKYMRCTLCDHFLSVPPIMTISDDGKENQCGRCRHIKSAVSKRNFCYENLARFLNFPCIYRNCPEQVQWNEVEQHEKNCVHKAIQCPLYYQKNCTTIIEINEFELHMNRLHRNNTIYGDTVSKKIGINMSSVYYLVPEEGRFLVYITPEAIFVGSLGAPSKYFTYSVKMTAMNNCEDKCLFFDNVRIVEYEERLHCFRCLKEKCNLIHHQYSKHNNENTTKNADYLYIDKDLVTKFLQDTSNITISLTLIRESENAERNEETFASAVASNTSLLRRYLRCAVCGEYMMSKVFRCEVGHMFCGSCESRVGDCNVCGRQSRSTRYQRCQMAEELASCVLLCCLGRGCDFIGGLKEFDIHEQNCCLKRED</sequence>
<dbReference type="Proteomes" id="UP001153737">
    <property type="component" value="Chromosome 4"/>
</dbReference>
<keyword evidence="1" id="KW-0479">Metal-binding</keyword>
<dbReference type="Gene3D" id="3.30.40.10">
    <property type="entry name" value="Zinc/RING finger domain, C3HC4 (zinc finger)"/>
    <property type="match status" value="1"/>
</dbReference>
<dbReference type="SUPFAM" id="SSF49599">
    <property type="entry name" value="TRAF domain-like"/>
    <property type="match status" value="1"/>
</dbReference>
<keyword evidence="3" id="KW-0862">Zinc</keyword>
<name>A0A9P0GUK8_PHACE</name>
<reference evidence="5" key="1">
    <citation type="submission" date="2022-01" db="EMBL/GenBank/DDBJ databases">
        <authorList>
            <person name="King R."/>
        </authorList>
    </citation>
    <scope>NUCLEOTIDE SEQUENCE</scope>
</reference>
<dbReference type="AlphaFoldDB" id="A0A9P0GUK8"/>
<evidence type="ECO:0000259" key="4">
    <source>
        <dbReference type="Pfam" id="PF21362"/>
    </source>
</evidence>
<keyword evidence="2" id="KW-0863">Zinc-finger</keyword>
<accession>A0A9P0GUK8</accession>
<evidence type="ECO:0000256" key="1">
    <source>
        <dbReference type="ARBA" id="ARBA00022723"/>
    </source>
</evidence>
<evidence type="ECO:0000313" key="6">
    <source>
        <dbReference type="Proteomes" id="UP001153737"/>
    </source>
</evidence>
<dbReference type="EMBL" id="OU896710">
    <property type="protein sequence ID" value="CAH1164228.1"/>
    <property type="molecule type" value="Genomic_DNA"/>
</dbReference>
<dbReference type="InterPro" id="IPR049548">
    <property type="entry name" value="Sina-like_RING"/>
</dbReference>
<evidence type="ECO:0000256" key="3">
    <source>
        <dbReference type="ARBA" id="ARBA00022833"/>
    </source>
</evidence>
<feature type="domain" description="E3 ubiquitin-protein ligase Sina-like RING finger" evidence="4">
    <location>
        <begin position="290"/>
        <end position="324"/>
    </location>
</feature>
<dbReference type="Pfam" id="PF21362">
    <property type="entry name" value="Sina_RING"/>
    <property type="match status" value="1"/>
</dbReference>
<dbReference type="GO" id="GO:0005737">
    <property type="term" value="C:cytoplasm"/>
    <property type="evidence" value="ECO:0007669"/>
    <property type="project" value="TreeGrafter"/>
</dbReference>
<dbReference type="GO" id="GO:0031624">
    <property type="term" value="F:ubiquitin conjugating enzyme binding"/>
    <property type="evidence" value="ECO:0007669"/>
    <property type="project" value="TreeGrafter"/>
</dbReference>